<comment type="caution">
    <text evidence="2">The sequence shown here is derived from an EMBL/GenBank/DDBJ whole genome shotgun (WGS) entry which is preliminary data.</text>
</comment>
<dbReference type="Proteomes" id="UP001470230">
    <property type="component" value="Unassembled WGS sequence"/>
</dbReference>
<dbReference type="SUPFAM" id="SSF53474">
    <property type="entry name" value="alpha/beta-Hydrolases"/>
    <property type="match status" value="1"/>
</dbReference>
<evidence type="ECO:0000259" key="1">
    <source>
        <dbReference type="Pfam" id="PF12146"/>
    </source>
</evidence>
<accession>A0ABR2KWC9</accession>
<dbReference type="InterPro" id="IPR022742">
    <property type="entry name" value="Hydrolase_4"/>
</dbReference>
<dbReference type="EMBL" id="JAPFFF010000003">
    <property type="protein sequence ID" value="KAK8895417.1"/>
    <property type="molecule type" value="Genomic_DNA"/>
</dbReference>
<dbReference type="InterPro" id="IPR029058">
    <property type="entry name" value="AB_hydrolase_fold"/>
</dbReference>
<name>A0ABR2KWC9_9EUKA</name>
<protein>
    <recommendedName>
        <fullName evidence="1">Serine aminopeptidase S33 domain-containing protein</fullName>
    </recommendedName>
</protein>
<evidence type="ECO:0000313" key="3">
    <source>
        <dbReference type="Proteomes" id="UP001470230"/>
    </source>
</evidence>
<gene>
    <name evidence="2" type="ORF">M9Y10_023881</name>
</gene>
<organism evidence="2 3">
    <name type="scientific">Tritrichomonas musculus</name>
    <dbReference type="NCBI Taxonomy" id="1915356"/>
    <lineage>
        <taxon>Eukaryota</taxon>
        <taxon>Metamonada</taxon>
        <taxon>Parabasalia</taxon>
        <taxon>Tritrichomonadida</taxon>
        <taxon>Tritrichomonadidae</taxon>
        <taxon>Tritrichomonas</taxon>
    </lineage>
</organism>
<proteinExistence type="predicted"/>
<feature type="domain" description="Serine aminopeptidase S33" evidence="1">
    <location>
        <begin position="70"/>
        <end position="175"/>
    </location>
</feature>
<sequence length="291" mass="33076">MNSLRKIAIDSLIRPKRHQYDESSLKHTYNLDYYGIVERIPIEFRNKRNQKIIGSLYKTQKYARGHPCIIYLHGNSASQLEGRFLVQLFVPVGISVFCFDFSGSGDSDGEYVSLGFHEKDDLSAAIEFLRTNYKIHKIALWGRSMGAATAIFGLAEHPEISAAVLDSPFAVLKDVIFSIASHYHVGLFLTDSTMEAMDKAANELAHFHIDDVNPIDHITDCYSPVFIIHASQDYTIPMEQSKHIFDEYKTDLKVYRIIDGDHYSKRPPEVLKEATKFVCETLGLTISFDEN</sequence>
<dbReference type="Gene3D" id="3.40.50.1820">
    <property type="entry name" value="alpha/beta hydrolase"/>
    <property type="match status" value="1"/>
</dbReference>
<evidence type="ECO:0000313" key="2">
    <source>
        <dbReference type="EMBL" id="KAK8895417.1"/>
    </source>
</evidence>
<dbReference type="PANTHER" id="PTHR43358:SF4">
    <property type="entry name" value="ALPHA_BETA HYDROLASE FOLD-1 DOMAIN-CONTAINING PROTEIN"/>
    <property type="match status" value="1"/>
</dbReference>
<dbReference type="Pfam" id="PF12146">
    <property type="entry name" value="Hydrolase_4"/>
    <property type="match status" value="1"/>
</dbReference>
<keyword evidence="3" id="KW-1185">Reference proteome</keyword>
<reference evidence="2 3" key="1">
    <citation type="submission" date="2024-04" db="EMBL/GenBank/DDBJ databases">
        <title>Tritrichomonas musculus Genome.</title>
        <authorList>
            <person name="Alves-Ferreira E."/>
            <person name="Grigg M."/>
            <person name="Lorenzi H."/>
            <person name="Galac M."/>
        </authorList>
    </citation>
    <scope>NUCLEOTIDE SEQUENCE [LARGE SCALE GENOMIC DNA]</scope>
    <source>
        <strain evidence="2 3">EAF2021</strain>
    </source>
</reference>
<dbReference type="InterPro" id="IPR052920">
    <property type="entry name" value="DNA-binding_regulatory"/>
</dbReference>
<dbReference type="PANTHER" id="PTHR43358">
    <property type="entry name" value="ALPHA/BETA-HYDROLASE"/>
    <property type="match status" value="1"/>
</dbReference>